<dbReference type="GO" id="GO:0004029">
    <property type="term" value="F:aldehyde dehydrogenase (NAD+) activity"/>
    <property type="evidence" value="ECO:0007669"/>
    <property type="project" value="TreeGrafter"/>
</dbReference>
<dbReference type="STRING" id="1895771.BGO89_01990"/>
<dbReference type="AlphaFoldDB" id="A0A1M3L1U9"/>
<dbReference type="GO" id="GO:0005737">
    <property type="term" value="C:cytoplasm"/>
    <property type="evidence" value="ECO:0007669"/>
    <property type="project" value="TreeGrafter"/>
</dbReference>
<sequence>MNVLVTGATGFVGSHVVDVLLERGHDVSFIARATSNFRWLKDKPVRRVDGSLFDHTSLRTAVEQADVVIHVAGLTAAKNEAEFMKGNRDATRNMVDAIRAYRPNLTRYVHISSLAVVGPSPDEEHPATEATPLHPITAYGRTKKAAEEVVHEASKDIPTTIVRPPAVYGPRDEAILTFFQTVKKGFAPLIGFDEKKVSLVHVRDLARGIVDAAMSPNAIGQTYFVSSDELYTWQYVAEQTAAAFGRQRVTTLRLPHTIVKGIAGLSGFFGRFSSKPPVLDYEKGIDITQRYWICSTEKARRDFGYRQEMSLRDGVIDTVTWYRKHGWL</sequence>
<dbReference type="Gene3D" id="3.40.50.720">
    <property type="entry name" value="NAD(P)-binding Rossmann-like Domain"/>
    <property type="match status" value="1"/>
</dbReference>
<dbReference type="InterPro" id="IPR051783">
    <property type="entry name" value="NAD(P)-dependent_oxidoreduct"/>
</dbReference>
<dbReference type="SUPFAM" id="SSF51735">
    <property type="entry name" value="NAD(P)-binding Rossmann-fold domains"/>
    <property type="match status" value="1"/>
</dbReference>
<dbReference type="PANTHER" id="PTHR48079:SF6">
    <property type="entry name" value="NAD(P)-BINDING DOMAIN-CONTAINING PROTEIN-RELATED"/>
    <property type="match status" value="1"/>
</dbReference>
<dbReference type="EMBL" id="MKVH01000013">
    <property type="protein sequence ID" value="OJX59214.1"/>
    <property type="molecule type" value="Genomic_DNA"/>
</dbReference>
<dbReference type="Pfam" id="PF01370">
    <property type="entry name" value="Epimerase"/>
    <property type="match status" value="1"/>
</dbReference>
<organism evidence="2 3">
    <name type="scientific">Candidatus Kapaibacterium thiocyanatum</name>
    <dbReference type="NCBI Taxonomy" id="1895771"/>
    <lineage>
        <taxon>Bacteria</taxon>
        <taxon>Pseudomonadati</taxon>
        <taxon>Candidatus Kapaibacteriota</taxon>
        <taxon>Candidatus Kapaibacteriia</taxon>
        <taxon>Candidatus Kapaibacteriales</taxon>
        <taxon>Candidatus Kapaibacteriaceae</taxon>
        <taxon>Candidatus Kapaibacterium</taxon>
    </lineage>
</organism>
<name>A0A1M3L1U9_9BACT</name>
<reference evidence="2 3" key="1">
    <citation type="submission" date="2016-09" db="EMBL/GenBank/DDBJ databases">
        <title>Genome-resolved meta-omics ties microbial dynamics to process performance in biotechnology for thiocyanate degradation.</title>
        <authorList>
            <person name="Kantor R.S."/>
            <person name="Huddy R.J."/>
            <person name="Iyer R."/>
            <person name="Thomas B.C."/>
            <person name="Brown C.T."/>
            <person name="Anantharaman K."/>
            <person name="Tringe S."/>
            <person name="Hettich R.L."/>
            <person name="Harrison S.T."/>
            <person name="Banfield J.F."/>
        </authorList>
    </citation>
    <scope>NUCLEOTIDE SEQUENCE [LARGE SCALE GENOMIC DNA]</scope>
    <source>
        <strain evidence="2">59-99</strain>
    </source>
</reference>
<evidence type="ECO:0000313" key="3">
    <source>
        <dbReference type="Proteomes" id="UP000184233"/>
    </source>
</evidence>
<proteinExistence type="predicted"/>
<evidence type="ECO:0000259" key="1">
    <source>
        <dbReference type="Pfam" id="PF01370"/>
    </source>
</evidence>
<dbReference type="InterPro" id="IPR036291">
    <property type="entry name" value="NAD(P)-bd_dom_sf"/>
</dbReference>
<dbReference type="Proteomes" id="UP000184233">
    <property type="component" value="Unassembled WGS sequence"/>
</dbReference>
<gene>
    <name evidence="2" type="ORF">BGO89_01990</name>
</gene>
<comment type="caution">
    <text evidence="2">The sequence shown here is derived from an EMBL/GenBank/DDBJ whole genome shotgun (WGS) entry which is preliminary data.</text>
</comment>
<protein>
    <recommendedName>
        <fullName evidence="1">NAD-dependent epimerase/dehydratase domain-containing protein</fullName>
    </recommendedName>
</protein>
<evidence type="ECO:0000313" key="2">
    <source>
        <dbReference type="EMBL" id="OJX59214.1"/>
    </source>
</evidence>
<accession>A0A1M3L1U9</accession>
<dbReference type="InterPro" id="IPR001509">
    <property type="entry name" value="Epimerase_deHydtase"/>
</dbReference>
<feature type="domain" description="NAD-dependent epimerase/dehydratase" evidence="1">
    <location>
        <begin position="3"/>
        <end position="219"/>
    </location>
</feature>
<dbReference type="PANTHER" id="PTHR48079">
    <property type="entry name" value="PROTEIN YEEZ"/>
    <property type="match status" value="1"/>
</dbReference>